<evidence type="ECO:0000256" key="5">
    <source>
        <dbReference type="ARBA" id="ARBA00023136"/>
    </source>
</evidence>
<keyword evidence="5" id="KW-0472">Membrane</keyword>
<evidence type="ECO:0000256" key="2">
    <source>
        <dbReference type="ARBA" id="ARBA00004514"/>
    </source>
</evidence>
<reference evidence="7" key="1">
    <citation type="submission" date="2021-02" db="EMBL/GenBank/DDBJ databases">
        <authorList>
            <person name="Nowell W R."/>
        </authorList>
    </citation>
    <scope>NUCLEOTIDE SEQUENCE</scope>
</reference>
<comment type="caution">
    <text evidence="7">The sequence shown here is derived from an EMBL/GenBank/DDBJ whole genome shotgun (WGS) entry which is preliminary data.</text>
</comment>
<dbReference type="GO" id="GO:0005886">
    <property type="term" value="C:plasma membrane"/>
    <property type="evidence" value="ECO:0007669"/>
    <property type="project" value="UniProtKB-SubCell"/>
</dbReference>
<evidence type="ECO:0000256" key="6">
    <source>
        <dbReference type="ARBA" id="ARBA00034482"/>
    </source>
</evidence>
<organism evidence="7 9">
    <name type="scientific">Didymodactylos carnosus</name>
    <dbReference type="NCBI Taxonomy" id="1234261"/>
    <lineage>
        <taxon>Eukaryota</taxon>
        <taxon>Metazoa</taxon>
        <taxon>Spiralia</taxon>
        <taxon>Gnathifera</taxon>
        <taxon>Rotifera</taxon>
        <taxon>Eurotatoria</taxon>
        <taxon>Bdelloidea</taxon>
        <taxon>Philodinida</taxon>
        <taxon>Philodinidae</taxon>
        <taxon>Didymodactylos</taxon>
    </lineage>
</organism>
<dbReference type="AlphaFoldDB" id="A0A8S2FAY6"/>
<dbReference type="EMBL" id="CAJNOK010026674">
    <property type="protein sequence ID" value="CAF1406886.1"/>
    <property type="molecule type" value="Genomic_DNA"/>
</dbReference>
<feature type="non-terminal residue" evidence="7">
    <location>
        <position position="1"/>
    </location>
</feature>
<name>A0A8S2FAY6_9BILA</name>
<evidence type="ECO:0000313" key="8">
    <source>
        <dbReference type="EMBL" id="CAF4212178.1"/>
    </source>
</evidence>
<evidence type="ECO:0000313" key="7">
    <source>
        <dbReference type="EMBL" id="CAF1406886.1"/>
    </source>
</evidence>
<dbReference type="GO" id="GO:0005829">
    <property type="term" value="C:cytosol"/>
    <property type="evidence" value="ECO:0007669"/>
    <property type="project" value="UniProtKB-SubCell"/>
</dbReference>
<feature type="non-terminal residue" evidence="7">
    <location>
        <position position="139"/>
    </location>
</feature>
<dbReference type="Pfam" id="PF09790">
    <property type="entry name" value="Hyccin"/>
    <property type="match status" value="1"/>
</dbReference>
<accession>A0A8S2FAY6</accession>
<gene>
    <name evidence="7" type="ORF">OVA965_LOCUS33229</name>
    <name evidence="8" type="ORF">TMI583_LOCUS34111</name>
</gene>
<dbReference type="InterPro" id="IPR018619">
    <property type="entry name" value="Hyccin"/>
</dbReference>
<evidence type="ECO:0000256" key="4">
    <source>
        <dbReference type="ARBA" id="ARBA00022490"/>
    </source>
</evidence>
<comment type="subcellular location">
    <subcellularLocation>
        <location evidence="1">Cell membrane</location>
    </subcellularLocation>
    <subcellularLocation>
        <location evidence="2">Cytoplasm</location>
        <location evidence="2">Cytosol</location>
    </subcellularLocation>
</comment>
<evidence type="ECO:0000313" key="9">
    <source>
        <dbReference type="Proteomes" id="UP000677228"/>
    </source>
</evidence>
<keyword evidence="3" id="KW-1003">Cell membrane</keyword>
<dbReference type="Proteomes" id="UP000677228">
    <property type="component" value="Unassembled WGS sequence"/>
</dbReference>
<comment type="similarity">
    <text evidence="6">Belongs to the Hyccin family.</text>
</comment>
<dbReference type="EMBL" id="CAJOBA010048415">
    <property type="protein sequence ID" value="CAF4212178.1"/>
    <property type="molecule type" value="Genomic_DNA"/>
</dbReference>
<protein>
    <submittedName>
        <fullName evidence="7">Uncharacterized protein</fullName>
    </submittedName>
</protein>
<keyword evidence="4" id="KW-0963">Cytoplasm</keyword>
<dbReference type="Proteomes" id="UP000682733">
    <property type="component" value="Unassembled WGS sequence"/>
</dbReference>
<evidence type="ECO:0000256" key="3">
    <source>
        <dbReference type="ARBA" id="ARBA00022475"/>
    </source>
</evidence>
<proteinExistence type="inferred from homology"/>
<evidence type="ECO:0000256" key="1">
    <source>
        <dbReference type="ARBA" id="ARBA00004236"/>
    </source>
</evidence>
<sequence length="139" mass="16311">YIVPICNQLFQLYRDFKARSFVLQFLPTFLSTYYNVLYEKDDETKFNFCIRHDKKKKVKFVVSDYDVVVKVLLMILSMEKLMNVVRVPNLALPSVYHVPHPDQYAPIPLTQTAISKHENICEMIRLQTFIPFDSANATT</sequence>